<dbReference type="InterPro" id="IPR011330">
    <property type="entry name" value="Glyco_hydro/deAcase_b/a-brl"/>
</dbReference>
<dbReference type="InterPro" id="IPR011682">
    <property type="entry name" value="Glyco_hydro_38_C"/>
</dbReference>
<keyword evidence="7" id="KW-1185">Reference proteome</keyword>
<dbReference type="InterPro" id="IPR015341">
    <property type="entry name" value="Glyco_hydro_38_cen"/>
</dbReference>
<name>A0ABM9BR28_9BACL</name>
<dbReference type="InterPro" id="IPR041147">
    <property type="entry name" value="GH38_C"/>
</dbReference>
<dbReference type="SMART" id="SM00872">
    <property type="entry name" value="Alpha-mann_mid"/>
    <property type="match status" value="1"/>
</dbReference>
<organism evidence="6 7">
    <name type="scientific">Paenibacillus auburnensis</name>
    <dbReference type="NCBI Taxonomy" id="2905649"/>
    <lineage>
        <taxon>Bacteria</taxon>
        <taxon>Bacillati</taxon>
        <taxon>Bacillota</taxon>
        <taxon>Bacilli</taxon>
        <taxon>Bacillales</taxon>
        <taxon>Paenibacillaceae</taxon>
        <taxon>Paenibacillus</taxon>
    </lineage>
</organism>
<dbReference type="Gene3D" id="2.70.98.30">
    <property type="entry name" value="Golgi alpha-mannosidase II, domain 4"/>
    <property type="match status" value="1"/>
</dbReference>
<dbReference type="Gene3D" id="1.20.1270.50">
    <property type="entry name" value="Glycoside hydrolase family 38, central domain"/>
    <property type="match status" value="1"/>
</dbReference>
<dbReference type="Gene3D" id="3.20.110.10">
    <property type="entry name" value="Glycoside hydrolase 38, N terminal domain"/>
    <property type="match status" value="1"/>
</dbReference>
<dbReference type="PANTHER" id="PTHR46017">
    <property type="entry name" value="ALPHA-MANNOSIDASE 2C1"/>
    <property type="match status" value="1"/>
</dbReference>
<dbReference type="InterPro" id="IPR028995">
    <property type="entry name" value="Glyco_hydro_57/38_cen_sf"/>
</dbReference>
<dbReference type="SUPFAM" id="SSF88688">
    <property type="entry name" value="Families 57/38 glycoside transferase middle domain"/>
    <property type="match status" value="1"/>
</dbReference>
<accession>A0ABM9BR28</accession>
<dbReference type="Pfam" id="PF17677">
    <property type="entry name" value="Glyco_hydro38C2"/>
    <property type="match status" value="1"/>
</dbReference>
<keyword evidence="4" id="KW-0326">Glycosidase</keyword>
<dbReference type="InterPro" id="IPR011013">
    <property type="entry name" value="Gal_mutarotase_sf_dom"/>
</dbReference>
<comment type="similarity">
    <text evidence="1">Belongs to the glycosyl hydrolase 38 family.</text>
</comment>
<gene>
    <name evidence="6" type="ORF">PAECIP111892_00713</name>
</gene>
<dbReference type="SUPFAM" id="SSF88713">
    <property type="entry name" value="Glycoside hydrolase/deacetylase"/>
    <property type="match status" value="1"/>
</dbReference>
<evidence type="ECO:0000313" key="6">
    <source>
        <dbReference type="EMBL" id="CAH1191697.1"/>
    </source>
</evidence>
<evidence type="ECO:0000259" key="5">
    <source>
        <dbReference type="SMART" id="SM00872"/>
    </source>
</evidence>
<keyword evidence="3" id="KW-0378">Hydrolase</keyword>
<evidence type="ECO:0000256" key="4">
    <source>
        <dbReference type="ARBA" id="ARBA00023295"/>
    </source>
</evidence>
<evidence type="ECO:0000313" key="7">
    <source>
        <dbReference type="Proteomes" id="UP000838324"/>
    </source>
</evidence>
<dbReference type="Pfam" id="PF09261">
    <property type="entry name" value="Alpha-mann_mid"/>
    <property type="match status" value="1"/>
</dbReference>
<dbReference type="RefSeq" id="WP_236329820.1">
    <property type="nucleotide sequence ID" value="NZ_CAKMMG010000001.1"/>
</dbReference>
<reference evidence="6" key="1">
    <citation type="submission" date="2022-01" db="EMBL/GenBank/DDBJ databases">
        <authorList>
            <person name="Criscuolo A."/>
        </authorList>
    </citation>
    <scope>NUCLEOTIDE SEQUENCE</scope>
    <source>
        <strain evidence="6">CIP111892</strain>
    </source>
</reference>
<feature type="domain" description="Glycoside hydrolase family 38 central" evidence="5">
    <location>
        <begin position="500"/>
        <end position="584"/>
    </location>
</feature>
<dbReference type="Pfam" id="PF01074">
    <property type="entry name" value="Glyco_hydro_38N"/>
    <property type="match status" value="1"/>
</dbReference>
<keyword evidence="2" id="KW-0479">Metal-binding</keyword>
<evidence type="ECO:0000256" key="3">
    <source>
        <dbReference type="ARBA" id="ARBA00022801"/>
    </source>
</evidence>
<protein>
    <recommendedName>
        <fullName evidence="5">Glycoside hydrolase family 38 central domain-containing protein</fullName>
    </recommendedName>
</protein>
<evidence type="ECO:0000256" key="2">
    <source>
        <dbReference type="ARBA" id="ARBA00022723"/>
    </source>
</evidence>
<sequence length="1077" mass="120774">MPLIRRVNRLQKELQLRWIKESRDIGEWSLQRAFYADEGGYRYDAEKETAAPGRLQSQVRETLFMEATVIIPADWADKKAGIVFKAGGEGLLSINGSPYHGLDKNRSFVPLSKTLAASGELKLSIELYHVPLIPDDPLNGQKDNDALPVHFQEARLVTVNPAAESLYFTVTVCLDTLNRLAERSIERLQLEQALEDAILFIGDPAEADEKRFQQAEEQLLSKLQAAAGSRNPGDAGTMHMVGQSHIDLAWLWPLKETVRKTSRTFSTVITLMEHYDDYLYSQSQPQLYAYVKKHFPDLYERIKKRVADGRWELVGGMWVEPDLNIPSGESLVRQLLYGRAFYEREFGKTSRVEWLPDTFGYCASLPQLLKKSGVEYFMTTKMNWNDTNAFPYDLFYWEGIDGTKILSFLNHGLNENTLPGDVGEHWDSFKQKKAHPEQMLLYGYGDGGGGVTREMLEVIGRSAALPGLPVSRFSTAHDFFDGVRDAAPKLPVWSGDMYLELHRGTYTTHGSNKRWNRKAEALYREAEIWNSLSYLSGAATLEGCAELQQGRLQEGWELLLLNQFHDIIPGTSIPEVYVKSAEHYEEIFNRGEKALGIALKALAAAVDTRGTGTPLLLFNSLSWNRSDAALLTGGVELLNKVPYDAGGNPLPYDLLKSKDSYQMNFCPGEIPSLGYTTVWLRDKADDAAETVTSVTQDSAPGRDIAGTANLDRWETAYYSLRFDDSGRIVSWVDKAAGRELIKPDTAANHLQLFHDRPTVWDAWEIDPHFAEQPAAEAVLLSSEVMLQGNTRDILRFSWQLNDSMIEQCLVLYHESRRVDFETRVDWHEEHKLLKVAFPVDIRSSKAVYEIPFGSIERPTHNNTSWEQAQFEVCGHRWANLSEGGYGISLLNDCKYGYDIKGSVMRLSLLRSPRWPDITADIGVHEFTYSLYPHEGGWREGGVVRQGFELNQPLTIYATTAHDGIRPSMASLLEVQSRHGIVDAIKIAEDSGGAVIRLYESGGGREQVELAFSAGLEGQKQAGGEAPAEGHGRSQVRVTETNLMEQPAENPLLSVNGGTVTRMLTPYEVVTLKAVLSK</sequence>
<dbReference type="EMBL" id="CAKMMG010000001">
    <property type="protein sequence ID" value="CAH1191697.1"/>
    <property type="molecule type" value="Genomic_DNA"/>
</dbReference>
<evidence type="ECO:0000256" key="1">
    <source>
        <dbReference type="ARBA" id="ARBA00009792"/>
    </source>
</evidence>
<dbReference type="Proteomes" id="UP000838324">
    <property type="component" value="Unassembled WGS sequence"/>
</dbReference>
<dbReference type="InterPro" id="IPR027291">
    <property type="entry name" value="Glyco_hydro_38_N_sf"/>
</dbReference>
<proteinExistence type="inferred from homology"/>
<dbReference type="PANTHER" id="PTHR46017:SF1">
    <property type="entry name" value="ALPHA-MANNOSIDASE 2C1"/>
    <property type="match status" value="1"/>
</dbReference>
<dbReference type="CDD" id="cd10789">
    <property type="entry name" value="GH38N_AMII_ER_cytosolic"/>
    <property type="match status" value="1"/>
</dbReference>
<dbReference type="InterPro" id="IPR037094">
    <property type="entry name" value="Glyco_hydro_38_cen_sf"/>
</dbReference>
<comment type="caution">
    <text evidence="6">The sequence shown here is derived from an EMBL/GenBank/DDBJ whole genome shotgun (WGS) entry which is preliminary data.</text>
</comment>
<dbReference type="SUPFAM" id="SSF74650">
    <property type="entry name" value="Galactose mutarotase-like"/>
    <property type="match status" value="1"/>
</dbReference>
<dbReference type="Pfam" id="PF07748">
    <property type="entry name" value="Glyco_hydro_38C"/>
    <property type="match status" value="1"/>
</dbReference>
<dbReference type="InterPro" id="IPR000602">
    <property type="entry name" value="Glyco_hydro_38_N"/>
</dbReference>